<evidence type="ECO:0000313" key="12">
    <source>
        <dbReference type="EMBL" id="EIW86382.1"/>
    </source>
</evidence>
<dbReference type="GeneID" id="19200534"/>
<dbReference type="FunFam" id="1.10.8.50:FF:000009">
    <property type="entry name" value="Formamidopyrimidine-DNA glycosylase"/>
    <property type="match status" value="1"/>
</dbReference>
<evidence type="ECO:0000256" key="7">
    <source>
        <dbReference type="ARBA" id="ARBA00023239"/>
    </source>
</evidence>
<dbReference type="Gene3D" id="3.20.190.10">
    <property type="entry name" value="MutM-like, N-terminal"/>
    <property type="match status" value="1"/>
</dbReference>
<protein>
    <submittedName>
        <fullName evidence="12">S13-like H2TH domain-containing protein</fullName>
    </submittedName>
</protein>
<evidence type="ECO:0000256" key="6">
    <source>
        <dbReference type="ARBA" id="ARBA00023204"/>
    </source>
</evidence>
<feature type="compositionally biased region" description="Basic and acidic residues" evidence="10">
    <location>
        <begin position="274"/>
        <end position="283"/>
    </location>
</feature>
<dbReference type="GO" id="GO:0006284">
    <property type="term" value="P:base-excision repair"/>
    <property type="evidence" value="ECO:0007669"/>
    <property type="project" value="InterPro"/>
</dbReference>
<organism evidence="12 13">
    <name type="scientific">Coniophora puteana (strain RWD-64-598)</name>
    <name type="common">Brown rot fungus</name>
    <dbReference type="NCBI Taxonomy" id="741705"/>
    <lineage>
        <taxon>Eukaryota</taxon>
        <taxon>Fungi</taxon>
        <taxon>Dikarya</taxon>
        <taxon>Basidiomycota</taxon>
        <taxon>Agaricomycotina</taxon>
        <taxon>Agaricomycetes</taxon>
        <taxon>Agaricomycetidae</taxon>
        <taxon>Boletales</taxon>
        <taxon>Coniophorineae</taxon>
        <taxon>Coniophoraceae</taxon>
        <taxon>Coniophora</taxon>
    </lineage>
</organism>
<dbReference type="AlphaFoldDB" id="A0A5M3N4N3"/>
<evidence type="ECO:0000256" key="5">
    <source>
        <dbReference type="ARBA" id="ARBA00023125"/>
    </source>
</evidence>
<proteinExistence type="inferred from homology"/>
<evidence type="ECO:0000256" key="3">
    <source>
        <dbReference type="ARBA" id="ARBA00022763"/>
    </source>
</evidence>
<dbReference type="RefSeq" id="XP_007763216.1">
    <property type="nucleotide sequence ID" value="XM_007765026.1"/>
</dbReference>
<evidence type="ECO:0000256" key="8">
    <source>
        <dbReference type="ARBA" id="ARBA00023268"/>
    </source>
</evidence>
<dbReference type="Pfam" id="PF01149">
    <property type="entry name" value="Fapy_DNA_glyco"/>
    <property type="match status" value="1"/>
</dbReference>
<dbReference type="GO" id="GO:0003684">
    <property type="term" value="F:damaged DNA binding"/>
    <property type="evidence" value="ECO:0007669"/>
    <property type="project" value="InterPro"/>
</dbReference>
<dbReference type="SUPFAM" id="SSF81624">
    <property type="entry name" value="N-terminal domain of MutM-like DNA repair proteins"/>
    <property type="match status" value="1"/>
</dbReference>
<evidence type="ECO:0000256" key="9">
    <source>
        <dbReference type="ARBA" id="ARBA00023295"/>
    </source>
</evidence>
<keyword evidence="6" id="KW-0234">DNA repair</keyword>
<dbReference type="PANTHER" id="PTHR22993:SF9">
    <property type="entry name" value="FORMAMIDOPYRIMIDINE-DNA GLYCOSYLASE"/>
    <property type="match status" value="1"/>
</dbReference>
<dbReference type="OrthoDB" id="444592at2759"/>
<keyword evidence="4" id="KW-0378">Hydrolase</keyword>
<evidence type="ECO:0000259" key="11">
    <source>
        <dbReference type="SMART" id="SM01232"/>
    </source>
</evidence>
<evidence type="ECO:0000256" key="10">
    <source>
        <dbReference type="SAM" id="MobiDB-lite"/>
    </source>
</evidence>
<keyword evidence="5" id="KW-0238">DNA-binding</keyword>
<gene>
    <name evidence="12" type="ORF">CONPUDRAFT_133823</name>
</gene>
<dbReference type="GO" id="GO:0016829">
    <property type="term" value="F:lyase activity"/>
    <property type="evidence" value="ECO:0007669"/>
    <property type="project" value="UniProtKB-KW"/>
</dbReference>
<sequence>MPVLHFGMTGMLQIRGQPTLQYKASKHKHTEEWPPRFMKFAIHLVDTEDRSEAVVAFCDARRLGRIRLAASPLKEAPISELGFDPILSMPALEKFAASVTRRSCPVKALLLDQSFSAGVGNYLADEILYHARIHPEQRINQLSIAQLASLHLQISEVCKIAVEVNADDSKYPGNWLFHHRWGKGKKANHTMKLPSGEPATIKWITVGGRTSAYVAELQILSHSKDLRSDSQQGHPDGNESELTPLSSDEELSKGITRKRKPLDTQSPVRIRTTTKLENHEDVKPSPSKRNRRR</sequence>
<dbReference type="InterPro" id="IPR015886">
    <property type="entry name" value="H2TH_FPG"/>
</dbReference>
<dbReference type="Proteomes" id="UP000053558">
    <property type="component" value="Unassembled WGS sequence"/>
</dbReference>
<accession>A0A5M3N4N3</accession>
<evidence type="ECO:0000256" key="2">
    <source>
        <dbReference type="ARBA" id="ARBA00009409"/>
    </source>
</evidence>
<dbReference type="InterPro" id="IPR010979">
    <property type="entry name" value="Ribosomal_uS13-like_H2TH"/>
</dbReference>
<dbReference type="InterPro" id="IPR035937">
    <property type="entry name" value="FPG_N"/>
</dbReference>
<comment type="caution">
    <text evidence="12">The sequence shown here is derived from an EMBL/GenBank/DDBJ whole genome shotgun (WGS) entry which is preliminary data.</text>
</comment>
<dbReference type="Gene3D" id="1.10.8.50">
    <property type="match status" value="1"/>
</dbReference>
<dbReference type="GO" id="GO:0003906">
    <property type="term" value="F:DNA-(apurinic or apyrimidinic site) endonuclease activity"/>
    <property type="evidence" value="ECO:0007669"/>
    <property type="project" value="InterPro"/>
</dbReference>
<dbReference type="InterPro" id="IPR012319">
    <property type="entry name" value="FPG_cat"/>
</dbReference>
<dbReference type="KEGG" id="cput:CONPUDRAFT_133823"/>
<dbReference type="GO" id="GO:0005634">
    <property type="term" value="C:nucleus"/>
    <property type="evidence" value="ECO:0007669"/>
    <property type="project" value="TreeGrafter"/>
</dbReference>
<dbReference type="PANTHER" id="PTHR22993">
    <property type="entry name" value="FORMAMIDOPYRIMIDINE-DNA GLYCOSYLASE"/>
    <property type="match status" value="1"/>
</dbReference>
<dbReference type="Pfam" id="PF06831">
    <property type="entry name" value="H2TH"/>
    <property type="match status" value="1"/>
</dbReference>
<reference evidence="13" key="1">
    <citation type="journal article" date="2012" name="Science">
        <title>The Paleozoic origin of enzymatic lignin decomposition reconstructed from 31 fungal genomes.</title>
        <authorList>
            <person name="Floudas D."/>
            <person name="Binder M."/>
            <person name="Riley R."/>
            <person name="Barry K."/>
            <person name="Blanchette R.A."/>
            <person name="Henrissat B."/>
            <person name="Martinez A.T."/>
            <person name="Otillar R."/>
            <person name="Spatafora J.W."/>
            <person name="Yadav J.S."/>
            <person name="Aerts A."/>
            <person name="Benoit I."/>
            <person name="Boyd A."/>
            <person name="Carlson A."/>
            <person name="Copeland A."/>
            <person name="Coutinho P.M."/>
            <person name="de Vries R.P."/>
            <person name="Ferreira P."/>
            <person name="Findley K."/>
            <person name="Foster B."/>
            <person name="Gaskell J."/>
            <person name="Glotzer D."/>
            <person name="Gorecki P."/>
            <person name="Heitman J."/>
            <person name="Hesse C."/>
            <person name="Hori C."/>
            <person name="Igarashi K."/>
            <person name="Jurgens J.A."/>
            <person name="Kallen N."/>
            <person name="Kersten P."/>
            <person name="Kohler A."/>
            <person name="Kuees U."/>
            <person name="Kumar T.K.A."/>
            <person name="Kuo A."/>
            <person name="LaButti K."/>
            <person name="Larrondo L.F."/>
            <person name="Lindquist E."/>
            <person name="Ling A."/>
            <person name="Lombard V."/>
            <person name="Lucas S."/>
            <person name="Lundell T."/>
            <person name="Martin R."/>
            <person name="McLaughlin D.J."/>
            <person name="Morgenstern I."/>
            <person name="Morin E."/>
            <person name="Murat C."/>
            <person name="Nagy L.G."/>
            <person name="Nolan M."/>
            <person name="Ohm R.A."/>
            <person name="Patyshakuliyeva A."/>
            <person name="Rokas A."/>
            <person name="Ruiz-Duenas F.J."/>
            <person name="Sabat G."/>
            <person name="Salamov A."/>
            <person name="Samejima M."/>
            <person name="Schmutz J."/>
            <person name="Slot J.C."/>
            <person name="St John F."/>
            <person name="Stenlid J."/>
            <person name="Sun H."/>
            <person name="Sun S."/>
            <person name="Syed K."/>
            <person name="Tsang A."/>
            <person name="Wiebenga A."/>
            <person name="Young D."/>
            <person name="Pisabarro A."/>
            <person name="Eastwood D.C."/>
            <person name="Martin F."/>
            <person name="Cullen D."/>
            <person name="Grigoriev I.V."/>
            <person name="Hibbett D.S."/>
        </authorList>
    </citation>
    <scope>NUCLEOTIDE SEQUENCE [LARGE SCALE GENOMIC DNA]</scope>
    <source>
        <strain evidence="13">RWD-64-598 SS2</strain>
    </source>
</reference>
<keyword evidence="9" id="KW-0326">Glycosidase</keyword>
<evidence type="ECO:0000256" key="4">
    <source>
        <dbReference type="ARBA" id="ARBA00022801"/>
    </source>
</evidence>
<dbReference type="EMBL" id="JH711573">
    <property type="protein sequence ID" value="EIW86382.1"/>
    <property type="molecule type" value="Genomic_DNA"/>
</dbReference>
<keyword evidence="7" id="KW-0456">Lyase</keyword>
<dbReference type="SMART" id="SM01232">
    <property type="entry name" value="H2TH"/>
    <property type="match status" value="1"/>
</dbReference>
<feature type="domain" description="Formamidopyrimidine-DNA glycosylase H2TH DNA-binding" evidence="11">
    <location>
        <begin position="81"/>
        <end position="173"/>
    </location>
</feature>
<keyword evidence="8" id="KW-0511">Multifunctional enzyme</keyword>
<keyword evidence="3" id="KW-0227">DNA damage</keyword>
<dbReference type="SUPFAM" id="SSF46946">
    <property type="entry name" value="S13-like H2TH domain"/>
    <property type="match status" value="1"/>
</dbReference>
<comment type="similarity">
    <text evidence="2">Belongs to the FPG family.</text>
</comment>
<dbReference type="OMA" id="FWKFHLT"/>
<dbReference type="GO" id="GO:0008270">
    <property type="term" value="F:zinc ion binding"/>
    <property type="evidence" value="ECO:0007669"/>
    <property type="project" value="InterPro"/>
</dbReference>
<evidence type="ECO:0000313" key="13">
    <source>
        <dbReference type="Proteomes" id="UP000053558"/>
    </source>
</evidence>
<name>A0A5M3N4N3_CONPW</name>
<dbReference type="GO" id="GO:0008534">
    <property type="term" value="F:oxidized purine nucleobase lesion DNA N-glycosylase activity"/>
    <property type="evidence" value="ECO:0007669"/>
    <property type="project" value="UniProtKB-EC"/>
</dbReference>
<evidence type="ECO:0000256" key="1">
    <source>
        <dbReference type="ARBA" id="ARBA00001668"/>
    </source>
</evidence>
<comment type="catalytic activity">
    <reaction evidence="1">
        <text>Hydrolysis of DNA containing ring-opened 7-methylguanine residues, releasing 2,6-diamino-4-hydroxy-5-(N-methyl)formamidopyrimidine.</text>
        <dbReference type="EC" id="3.2.2.23"/>
    </reaction>
</comment>
<keyword evidence="13" id="KW-1185">Reference proteome</keyword>
<feature type="compositionally biased region" description="Polar residues" evidence="10">
    <location>
        <begin position="263"/>
        <end position="273"/>
    </location>
</feature>
<feature type="region of interest" description="Disordered" evidence="10">
    <location>
        <begin position="226"/>
        <end position="293"/>
    </location>
</feature>